<proteinExistence type="predicted"/>
<reference evidence="1 2" key="1">
    <citation type="submission" date="2019-07" db="EMBL/GenBank/DDBJ databases">
        <title>Whole genome shotgun sequence of Lactobacillus spicheri NBRC 107155.</title>
        <authorList>
            <person name="Hosoyama A."/>
            <person name="Uohara A."/>
            <person name="Ohji S."/>
            <person name="Ichikawa N."/>
        </authorList>
    </citation>
    <scope>NUCLEOTIDE SEQUENCE [LARGE SCALE GENOMIC DNA]</scope>
    <source>
        <strain evidence="1 2">NBRC 107155</strain>
    </source>
</reference>
<keyword evidence="2" id="KW-1185">Reference proteome</keyword>
<evidence type="ECO:0000313" key="2">
    <source>
        <dbReference type="Proteomes" id="UP000321691"/>
    </source>
</evidence>
<dbReference type="Proteomes" id="UP000321691">
    <property type="component" value="Unassembled WGS sequence"/>
</dbReference>
<protein>
    <submittedName>
        <fullName evidence="1">Uncharacterized protein</fullName>
    </submittedName>
</protein>
<evidence type="ECO:0000313" key="1">
    <source>
        <dbReference type="EMBL" id="GEO67100.1"/>
    </source>
</evidence>
<gene>
    <name evidence="1" type="ORF">LSP04_15190</name>
</gene>
<dbReference type="EMBL" id="BJZI01000019">
    <property type="protein sequence ID" value="GEO67100.1"/>
    <property type="molecule type" value="Genomic_DNA"/>
</dbReference>
<organism evidence="1 2">
    <name type="scientific">Levilactobacillus spicheri</name>
    <dbReference type="NCBI Taxonomy" id="216463"/>
    <lineage>
        <taxon>Bacteria</taxon>
        <taxon>Bacillati</taxon>
        <taxon>Bacillota</taxon>
        <taxon>Bacilli</taxon>
        <taxon>Lactobacillales</taxon>
        <taxon>Lactobacillaceae</taxon>
        <taxon>Levilactobacillus</taxon>
    </lineage>
</organism>
<sequence>MDGPFFDAVNCPWLMRGQLFGRVSVLPTGDLQAEFWGFAFLAKLQDRAHCGQLARRRAAVASDDSK</sequence>
<name>A0ABQ0WR21_9LACO</name>
<accession>A0ABQ0WR21</accession>
<comment type="caution">
    <text evidence="1">The sequence shown here is derived from an EMBL/GenBank/DDBJ whole genome shotgun (WGS) entry which is preliminary data.</text>
</comment>